<evidence type="ECO:0000256" key="2">
    <source>
        <dbReference type="ARBA" id="ARBA00007637"/>
    </source>
</evidence>
<dbReference type="SUPFAM" id="SSF51735">
    <property type="entry name" value="NAD(P)-binding Rossmann-fold domains"/>
    <property type="match status" value="1"/>
</dbReference>
<comment type="similarity">
    <text evidence="2">Belongs to the NAD(P)-dependent epimerase/dehydratase family.</text>
</comment>
<keyword evidence="5" id="KW-1185">Reference proteome</keyword>
<dbReference type="PANTHER" id="PTHR43000">
    <property type="entry name" value="DTDP-D-GLUCOSE 4,6-DEHYDRATASE-RELATED"/>
    <property type="match status" value="1"/>
</dbReference>
<sequence length="303" mass="33512">MNNVLITGATGFIGSHLRNSLHGTKFNVTAISRKSTHGFVNMGELSYSTDWSAVLNDINTVVHTAASAHLSKSSSSADDKLFFDINRDATINLARQCVHFGIKRFIFISSIGVHGNISDKPFSYLDEPSPYDAYTQSKYEAEQALKELSENSDLEVVIIRPPLVYGPNARGSFSNLMNIISKNIPLPFGAVNNSRSLVGIDNLIDLITLCLDHPAAINQTFLVSDDSDVSTSELLKVMISISGKRTFLFPVDIRVLNFFARIIGKRNIFDKLCGNLQIDISHTKNTLSWHPPVSFKEGIQRCF</sequence>
<evidence type="ECO:0000256" key="1">
    <source>
        <dbReference type="ARBA" id="ARBA00005125"/>
    </source>
</evidence>
<comment type="caution">
    <text evidence="4">The sequence shown here is derived from an EMBL/GenBank/DDBJ whole genome shotgun (WGS) entry which is preliminary data.</text>
</comment>
<organism evidence="4 5">
    <name type="scientific">Endozoicomonas elysicola</name>
    <dbReference type="NCBI Taxonomy" id="305900"/>
    <lineage>
        <taxon>Bacteria</taxon>
        <taxon>Pseudomonadati</taxon>
        <taxon>Pseudomonadota</taxon>
        <taxon>Gammaproteobacteria</taxon>
        <taxon>Oceanospirillales</taxon>
        <taxon>Endozoicomonadaceae</taxon>
        <taxon>Endozoicomonas</taxon>
    </lineage>
</organism>
<name>A0A081KCS1_9GAMM</name>
<evidence type="ECO:0000313" key="4">
    <source>
        <dbReference type="EMBL" id="KEI71947.1"/>
    </source>
</evidence>
<comment type="pathway">
    <text evidence="1">Bacterial outer membrane biogenesis; LPS O-antigen biosynthesis.</text>
</comment>
<reference evidence="4 5" key="1">
    <citation type="submission" date="2014-06" db="EMBL/GenBank/DDBJ databases">
        <title>Whole Genome Sequences of Three Symbiotic Endozoicomonas Bacteria.</title>
        <authorList>
            <person name="Neave M.J."/>
            <person name="Apprill A."/>
            <person name="Voolstra C.R."/>
        </authorList>
    </citation>
    <scope>NUCLEOTIDE SEQUENCE [LARGE SCALE GENOMIC DNA]</scope>
    <source>
        <strain evidence="4 5">DSM 22380</strain>
    </source>
</reference>
<dbReference type="InterPro" id="IPR001509">
    <property type="entry name" value="Epimerase_deHydtase"/>
</dbReference>
<evidence type="ECO:0000259" key="3">
    <source>
        <dbReference type="Pfam" id="PF01370"/>
    </source>
</evidence>
<dbReference type="Proteomes" id="UP000027997">
    <property type="component" value="Unassembled WGS sequence"/>
</dbReference>
<dbReference type="Pfam" id="PF01370">
    <property type="entry name" value="Epimerase"/>
    <property type="match status" value="1"/>
</dbReference>
<dbReference type="Gene3D" id="3.40.50.720">
    <property type="entry name" value="NAD(P)-binding Rossmann-like Domain"/>
    <property type="match status" value="1"/>
</dbReference>
<dbReference type="AlphaFoldDB" id="A0A081KCS1"/>
<dbReference type="InterPro" id="IPR036291">
    <property type="entry name" value="NAD(P)-bd_dom_sf"/>
</dbReference>
<dbReference type="STRING" id="305900.GV64_15500"/>
<proteinExistence type="inferred from homology"/>
<dbReference type="EMBL" id="JOJP01000001">
    <property type="protein sequence ID" value="KEI71947.1"/>
    <property type="molecule type" value="Genomic_DNA"/>
</dbReference>
<dbReference type="RefSeq" id="WP_026258558.1">
    <property type="nucleotide sequence ID" value="NZ_JOJP01000001.1"/>
</dbReference>
<protein>
    <submittedName>
        <fullName evidence="4">Nucleoside-diphosphate sugar epimerase</fullName>
    </submittedName>
</protein>
<dbReference type="eggNOG" id="COG0451">
    <property type="taxonomic scope" value="Bacteria"/>
</dbReference>
<gene>
    <name evidence="4" type="ORF">GV64_15500</name>
</gene>
<accession>A0A081KCS1</accession>
<feature type="domain" description="NAD-dependent epimerase/dehydratase" evidence="3">
    <location>
        <begin position="4"/>
        <end position="218"/>
    </location>
</feature>
<evidence type="ECO:0000313" key="5">
    <source>
        <dbReference type="Proteomes" id="UP000027997"/>
    </source>
</evidence>